<evidence type="ECO:0000313" key="3">
    <source>
        <dbReference type="EMBL" id="KAG2211350.1"/>
    </source>
</evidence>
<comment type="caution">
    <text evidence="3">The sequence shown here is derived from an EMBL/GenBank/DDBJ whole genome shotgun (WGS) entry which is preliminary data.</text>
</comment>
<feature type="transmembrane region" description="Helical" evidence="1">
    <location>
        <begin position="193"/>
        <end position="214"/>
    </location>
</feature>
<keyword evidence="1" id="KW-0812">Transmembrane</keyword>
<protein>
    <submittedName>
        <fullName evidence="3">Uncharacterized protein</fullName>
    </submittedName>
</protein>
<dbReference type="EMBL" id="JAEPRC010000068">
    <property type="protein sequence ID" value="KAG2211350.1"/>
    <property type="molecule type" value="Genomic_DNA"/>
</dbReference>
<keyword evidence="4" id="KW-1185">Reference proteome</keyword>
<name>A0A8H7RJ29_9FUNG</name>
<feature type="transmembrane region" description="Helical" evidence="1">
    <location>
        <begin position="326"/>
        <end position="349"/>
    </location>
</feature>
<sequence length="413" mass="44573">MKVLLSFVMGAALVSYAALNIQQGAEPWAPKIMNMCLNPANNDVSGNLRVAYTGLSNTLDRIICLYVNFNQQPLHDLLGAPLIRLMMGAFGTTYAIMAFEGSRKGFKNTTLLAAFPLFGLLANFVGIFSVFPLLWVPLDLYYKNKKKNTSDWNITLPEAYGTLAGIVLGYGIPSAILASPLVKDDSRFEQDFICVWIVLPIIIVPLISFCIRYFKNQGSAIDNIRDPALKERLYVAEGKDALERSFLFLGVLNMLNYFVNFWIVGQKGIRIWDSILLLLGAPGNLPADLTFGDLGQLLGTRTLLIDYIALIVAFILWAVFSSGIFAGIIVTLLTPIVGPAAAISFYAYYRENKIQNIVSADPEAEKAAAAASIISSSADSEAKKAAAAADAAADAAAVAAAASIVSSSTSKKK</sequence>
<dbReference type="OrthoDB" id="2281895at2759"/>
<dbReference type="AlphaFoldDB" id="A0A8H7RJ29"/>
<feature type="chain" id="PRO_5034411284" evidence="2">
    <location>
        <begin position="19"/>
        <end position="413"/>
    </location>
</feature>
<feature type="transmembrane region" description="Helical" evidence="1">
    <location>
        <begin position="246"/>
        <end position="264"/>
    </location>
</feature>
<dbReference type="Proteomes" id="UP000650833">
    <property type="component" value="Unassembled WGS sequence"/>
</dbReference>
<evidence type="ECO:0000313" key="4">
    <source>
        <dbReference type="Proteomes" id="UP000650833"/>
    </source>
</evidence>
<keyword evidence="1" id="KW-1133">Transmembrane helix</keyword>
<feature type="transmembrane region" description="Helical" evidence="1">
    <location>
        <begin position="303"/>
        <end position="320"/>
    </location>
</feature>
<organism evidence="3 4">
    <name type="scientific">Mucor plumbeus</name>
    <dbReference type="NCBI Taxonomy" id="97098"/>
    <lineage>
        <taxon>Eukaryota</taxon>
        <taxon>Fungi</taxon>
        <taxon>Fungi incertae sedis</taxon>
        <taxon>Mucoromycota</taxon>
        <taxon>Mucoromycotina</taxon>
        <taxon>Mucoromycetes</taxon>
        <taxon>Mucorales</taxon>
        <taxon>Mucorineae</taxon>
        <taxon>Mucoraceae</taxon>
        <taxon>Mucor</taxon>
    </lineage>
</organism>
<keyword evidence="1" id="KW-0472">Membrane</keyword>
<accession>A0A8H7RJ29</accession>
<keyword evidence="2" id="KW-0732">Signal</keyword>
<evidence type="ECO:0000256" key="2">
    <source>
        <dbReference type="SAM" id="SignalP"/>
    </source>
</evidence>
<gene>
    <name evidence="3" type="ORF">INT46_002048</name>
</gene>
<feature type="transmembrane region" description="Helical" evidence="1">
    <location>
        <begin position="111"/>
        <end position="135"/>
    </location>
</feature>
<proteinExistence type="predicted"/>
<feature type="transmembrane region" description="Helical" evidence="1">
    <location>
        <begin position="78"/>
        <end position="99"/>
    </location>
</feature>
<feature type="transmembrane region" description="Helical" evidence="1">
    <location>
        <begin position="159"/>
        <end position="181"/>
    </location>
</feature>
<feature type="signal peptide" evidence="2">
    <location>
        <begin position="1"/>
        <end position="18"/>
    </location>
</feature>
<evidence type="ECO:0000256" key="1">
    <source>
        <dbReference type="SAM" id="Phobius"/>
    </source>
</evidence>
<reference evidence="3" key="1">
    <citation type="submission" date="2020-12" db="EMBL/GenBank/DDBJ databases">
        <title>Metabolic potential, ecology and presence of endohyphal bacteria is reflected in genomic diversity of Mucoromycotina.</title>
        <authorList>
            <person name="Muszewska A."/>
            <person name="Okrasinska A."/>
            <person name="Steczkiewicz K."/>
            <person name="Drgas O."/>
            <person name="Orlowska M."/>
            <person name="Perlinska-Lenart U."/>
            <person name="Aleksandrzak-Piekarczyk T."/>
            <person name="Szatraj K."/>
            <person name="Zielenkiewicz U."/>
            <person name="Pilsyk S."/>
            <person name="Malc E."/>
            <person name="Mieczkowski P."/>
            <person name="Kruszewska J.S."/>
            <person name="Biernat P."/>
            <person name="Pawlowska J."/>
        </authorList>
    </citation>
    <scope>NUCLEOTIDE SEQUENCE</scope>
    <source>
        <strain evidence="3">CBS 226.32</strain>
    </source>
</reference>